<evidence type="ECO:0000313" key="2">
    <source>
        <dbReference type="Proteomes" id="UP000053690"/>
    </source>
</evidence>
<comment type="caution">
    <text evidence="1">The sequence shown here is derived from an EMBL/GenBank/DDBJ whole genome shotgun (WGS) entry which is preliminary data.</text>
</comment>
<protein>
    <submittedName>
        <fullName evidence="1">Uncharacterized protein</fullName>
    </submittedName>
</protein>
<evidence type="ECO:0000313" key="1">
    <source>
        <dbReference type="EMBL" id="KUJ76726.1"/>
    </source>
</evidence>
<sequence length="152" mass="17319">MLATFSILALAALYSKKFGTCVQLPSGANLSYEAYADFSRPYFFPMAVLRQSDGTIIGRDIFPIRTTETATYGTVWPDHNGPALFTFIWHKDHGLVRRDRTPKLFEQLQSDLGEKTLGAPRDLNVNTLWLMTRLQNFAHFQGTDCKVRLITW</sequence>
<dbReference type="AlphaFoldDB" id="A0A0X3TQK9"/>
<keyword evidence="2" id="KW-1185">Reference proteome</keyword>
<organism evidence="1 2">
    <name type="scientific">Ruegeria profundi</name>
    <dbReference type="NCBI Taxonomy" id="1685378"/>
    <lineage>
        <taxon>Bacteria</taxon>
        <taxon>Pseudomonadati</taxon>
        <taxon>Pseudomonadota</taxon>
        <taxon>Alphaproteobacteria</taxon>
        <taxon>Rhodobacterales</taxon>
        <taxon>Roseobacteraceae</taxon>
        <taxon>Ruegeria</taxon>
    </lineage>
</organism>
<reference evidence="2" key="1">
    <citation type="submission" date="2015-12" db="EMBL/GenBank/DDBJ databases">
        <authorList>
            <person name="Zhang G."/>
            <person name="Stingl U."/>
        </authorList>
    </citation>
    <scope>NUCLEOTIDE SEQUENCE [LARGE SCALE GENOMIC DNA]</scope>
    <source>
        <strain evidence="2">ZGT108</strain>
    </source>
</reference>
<accession>A0A0X3TQK9</accession>
<gene>
    <name evidence="1" type="ORF">AVO44_19340</name>
</gene>
<name>A0A0X3TQK9_9RHOB</name>
<dbReference type="EMBL" id="LQBP01000014">
    <property type="protein sequence ID" value="KUJ76726.1"/>
    <property type="molecule type" value="Genomic_DNA"/>
</dbReference>
<proteinExistence type="predicted"/>
<dbReference type="Proteomes" id="UP000053690">
    <property type="component" value="Unassembled WGS sequence"/>
</dbReference>